<evidence type="ECO:0000313" key="3">
    <source>
        <dbReference type="Proteomes" id="UP000255411"/>
    </source>
</evidence>
<dbReference type="AlphaFoldDB" id="A0A345VIG9"/>
<protein>
    <submittedName>
        <fullName evidence="2">Uncharacterized protein</fullName>
    </submittedName>
</protein>
<reference evidence="2 3" key="1">
    <citation type="submission" date="2017-07" db="EMBL/GenBank/DDBJ databases">
        <title>Streptococcus pluranimalium as cause of bovine abortion.</title>
        <authorList>
            <person name="Rodriguez Campos S."/>
            <person name="Gobeli Brawand S."/>
            <person name="Brodard I."/>
            <person name="Rychener L."/>
            <person name="Perreten V."/>
        </authorList>
    </citation>
    <scope>NUCLEOTIDE SEQUENCE [LARGE SCALE GENOMIC DNA]</scope>
    <source>
        <strain evidence="2 3">14A0014</strain>
    </source>
</reference>
<accession>A0A345VIG9</accession>
<evidence type="ECO:0000313" key="1">
    <source>
        <dbReference type="EMBL" id="AXJ12481.1"/>
    </source>
</evidence>
<name>A0A345VIG9_9STRE</name>
<sequence>MIYRHKIRKSSAVVVDYQSHALQPRDYCDFLNTMELSDEDIARKTNIPVKRITRIRLYDLPTNDEIQKIERIFKRLR</sequence>
<organism evidence="2 3">
    <name type="scientific">Streptococcus pluranimalium</name>
    <dbReference type="NCBI Taxonomy" id="82348"/>
    <lineage>
        <taxon>Bacteria</taxon>
        <taxon>Bacillati</taxon>
        <taxon>Bacillota</taxon>
        <taxon>Bacilli</taxon>
        <taxon>Lactobacillales</taxon>
        <taxon>Streptococcaceae</taxon>
        <taxon>Streptococcus</taxon>
    </lineage>
</organism>
<dbReference type="Proteomes" id="UP000255411">
    <property type="component" value="Chromosome"/>
</dbReference>
<evidence type="ECO:0000313" key="2">
    <source>
        <dbReference type="EMBL" id="AXJ12521.1"/>
    </source>
</evidence>
<proteinExistence type="predicted"/>
<gene>
    <name evidence="1" type="ORF">Sp14A_05510</name>
    <name evidence="2" type="ORF">Sp14A_05910</name>
</gene>
<dbReference type="EMBL" id="CP022601">
    <property type="protein sequence ID" value="AXJ12521.1"/>
    <property type="molecule type" value="Genomic_DNA"/>
</dbReference>
<dbReference type="EMBL" id="CP022601">
    <property type="protein sequence ID" value="AXJ12481.1"/>
    <property type="molecule type" value="Genomic_DNA"/>
</dbReference>